<dbReference type="OrthoDB" id="9801841at2"/>
<dbReference type="KEGG" id="ccro:CMC5_012950"/>
<dbReference type="SUPFAM" id="SSF55073">
    <property type="entry name" value="Nucleotide cyclase"/>
    <property type="match status" value="1"/>
</dbReference>
<feature type="compositionally biased region" description="Basic and acidic residues" evidence="8">
    <location>
        <begin position="643"/>
        <end position="654"/>
    </location>
</feature>
<dbReference type="Pfam" id="PF00211">
    <property type="entry name" value="Guanylate_cyc"/>
    <property type="match status" value="1"/>
</dbReference>
<dbReference type="InterPro" id="IPR011009">
    <property type="entry name" value="Kinase-like_dom_sf"/>
</dbReference>
<dbReference type="GO" id="GO:0016020">
    <property type="term" value="C:membrane"/>
    <property type="evidence" value="ECO:0007669"/>
    <property type="project" value="UniProtKB-SubCell"/>
</dbReference>
<keyword evidence="6" id="KW-0597">Phosphoprotein</keyword>
<dbReference type="CDD" id="cd14014">
    <property type="entry name" value="STKc_PknB_like"/>
    <property type="match status" value="1"/>
</dbReference>
<dbReference type="PANTHER" id="PTHR43289">
    <property type="entry name" value="MITOGEN-ACTIVATED PROTEIN KINASE KINASE KINASE 20-RELATED"/>
    <property type="match status" value="1"/>
</dbReference>
<dbReference type="SMART" id="SM00448">
    <property type="entry name" value="REC"/>
    <property type="match status" value="1"/>
</dbReference>
<keyword evidence="7" id="KW-0175">Coiled coil</keyword>
<feature type="domain" description="Guanylate cyclase" evidence="11">
    <location>
        <begin position="450"/>
        <end position="580"/>
    </location>
</feature>
<dbReference type="GO" id="GO:0000160">
    <property type="term" value="P:phosphorelay signal transduction system"/>
    <property type="evidence" value="ECO:0007669"/>
    <property type="project" value="InterPro"/>
</dbReference>
<dbReference type="InterPro" id="IPR000719">
    <property type="entry name" value="Prot_kinase_dom"/>
</dbReference>
<dbReference type="SUPFAM" id="SSF56112">
    <property type="entry name" value="Protein kinase-like (PK-like)"/>
    <property type="match status" value="1"/>
</dbReference>
<feature type="region of interest" description="Disordered" evidence="8">
    <location>
        <begin position="635"/>
        <end position="666"/>
    </location>
</feature>
<keyword evidence="4 12" id="KW-0418">Kinase</keyword>
<accession>A0A0K1E8I2</accession>
<name>A0A0K1E8I2_CHOCO</name>
<dbReference type="InterPro" id="IPR001789">
    <property type="entry name" value="Sig_transdc_resp-reg_receiver"/>
</dbReference>
<dbReference type="EMBL" id="CP012159">
    <property type="protein sequence ID" value="AKT37165.1"/>
    <property type="molecule type" value="Genomic_DNA"/>
</dbReference>
<keyword evidence="5" id="KW-0067">ATP-binding</keyword>
<dbReference type="InterPro" id="IPR029787">
    <property type="entry name" value="Nucleotide_cyclase"/>
</dbReference>
<evidence type="ECO:0000256" key="2">
    <source>
        <dbReference type="ARBA" id="ARBA00022679"/>
    </source>
</evidence>
<evidence type="ECO:0000256" key="7">
    <source>
        <dbReference type="SAM" id="Coils"/>
    </source>
</evidence>
<feature type="domain" description="Response regulatory" evidence="10">
    <location>
        <begin position="282"/>
        <end position="401"/>
    </location>
</feature>
<gene>
    <name evidence="12" type="ORF">CMC5_012950</name>
</gene>
<dbReference type="PROSITE" id="PS50110">
    <property type="entry name" value="RESPONSE_REGULATORY"/>
    <property type="match status" value="1"/>
</dbReference>
<dbReference type="Pfam" id="PF00072">
    <property type="entry name" value="Response_reg"/>
    <property type="match status" value="1"/>
</dbReference>
<comment type="subcellular location">
    <subcellularLocation>
        <location evidence="1">Membrane</location>
        <topology evidence="1">Single-pass membrane protein</topology>
    </subcellularLocation>
</comment>
<dbReference type="InterPro" id="IPR008271">
    <property type="entry name" value="Ser/Thr_kinase_AS"/>
</dbReference>
<sequence length="666" mass="72381">MAQQIGGKYSLERELDRGGMGSIWIAFDTKLRRRVALKLMRPDRPGSSGSHELFEREAMAIAQLHNPHVVQVYDYGIDGGSPYIVMELLEGEDLAARLHKRGSLPLTAVSQILMQAARALGAVHGEGIIHRDLKPANIFIVPGETGENVKILDFGVATVLQRQAALDDAGALQAIGTPSYMSPEQVEGRAADSRTDLWSLSVVAYHALTGQLPFQSKDSNELMVEITSATPKAPSTLVPELSPAVDRFFERALSKEPGNRFQSVGEMAAAFAALAEPRLTTKILVIDDEPDVETLMKARFRDQVRRKHYHFTFAVDGRSALEALRRDPDIEVALSDINMPGMDGLTFLRQAAEVSPTLKVIMVSAYSDMANIRAAMNRGAHDFLVKPIDFKDLEATIENASERVREIRRSIRATEENGILRMFVNDGIVDRLLPVIRAADNLAGEHVQGTVAFIDLCGFQRHARSRSADAAIRLLNANFEIIVPEITARGGVVDKFIGDAVMALFHGKDHGRRAVEASLAARDELSRLAERSGKGSPYGCGVSIGVASGDLISGSIGSRAIGRLDYTVLGAVVARAARLSLQANPGQILIDEKLHAQVHETFICEDGGRVSSAGDDEGRIFDVRSLVVSATVEPLQLPTVPMPRERRKDGKARNESPQGSGTPTED</sequence>
<dbReference type="AlphaFoldDB" id="A0A0K1E8I2"/>
<dbReference type="GO" id="GO:0004016">
    <property type="term" value="F:adenylate cyclase activity"/>
    <property type="evidence" value="ECO:0007669"/>
    <property type="project" value="UniProtKB-ARBA"/>
</dbReference>
<dbReference type="RefSeq" id="WP_050429570.1">
    <property type="nucleotide sequence ID" value="NZ_CP012159.1"/>
</dbReference>
<evidence type="ECO:0000259" key="11">
    <source>
        <dbReference type="PROSITE" id="PS50125"/>
    </source>
</evidence>
<dbReference type="GO" id="GO:0004674">
    <property type="term" value="F:protein serine/threonine kinase activity"/>
    <property type="evidence" value="ECO:0007669"/>
    <property type="project" value="UniProtKB-EC"/>
</dbReference>
<evidence type="ECO:0000256" key="5">
    <source>
        <dbReference type="ARBA" id="ARBA00022840"/>
    </source>
</evidence>
<evidence type="ECO:0000256" key="1">
    <source>
        <dbReference type="ARBA" id="ARBA00004167"/>
    </source>
</evidence>
<dbReference type="SUPFAM" id="SSF52172">
    <property type="entry name" value="CheY-like"/>
    <property type="match status" value="1"/>
</dbReference>
<dbReference type="PROSITE" id="PS50125">
    <property type="entry name" value="GUANYLATE_CYCLASE_2"/>
    <property type="match status" value="1"/>
</dbReference>
<dbReference type="PANTHER" id="PTHR43289:SF34">
    <property type="entry name" value="SERINE_THREONINE-PROTEIN KINASE YBDM-RELATED"/>
    <property type="match status" value="1"/>
</dbReference>
<evidence type="ECO:0000256" key="8">
    <source>
        <dbReference type="SAM" id="MobiDB-lite"/>
    </source>
</evidence>
<evidence type="ECO:0000313" key="12">
    <source>
        <dbReference type="EMBL" id="AKT37165.1"/>
    </source>
</evidence>
<dbReference type="Gene3D" id="3.40.50.2300">
    <property type="match status" value="1"/>
</dbReference>
<dbReference type="InterPro" id="IPR001054">
    <property type="entry name" value="A/G_cyclase"/>
</dbReference>
<dbReference type="Proteomes" id="UP000067626">
    <property type="component" value="Chromosome"/>
</dbReference>
<dbReference type="Gene3D" id="3.30.70.1230">
    <property type="entry name" value="Nucleotide cyclase"/>
    <property type="match status" value="1"/>
</dbReference>
<dbReference type="Pfam" id="PF00069">
    <property type="entry name" value="Pkinase"/>
    <property type="match status" value="1"/>
</dbReference>
<reference evidence="12 13" key="1">
    <citation type="submission" date="2015-07" db="EMBL/GenBank/DDBJ databases">
        <title>Genome analysis of myxobacterium Chondromyces crocatus Cm c5 reveals a high potential for natural compound synthesis and the genetic basis for the loss of fruiting body formation.</title>
        <authorList>
            <person name="Zaburannyi N."/>
            <person name="Bunk B."/>
            <person name="Maier J."/>
            <person name="Overmann J."/>
            <person name="Mueller R."/>
        </authorList>
    </citation>
    <scope>NUCLEOTIDE SEQUENCE [LARGE SCALE GENOMIC DNA]</scope>
    <source>
        <strain evidence="12 13">Cm c5</strain>
    </source>
</reference>
<dbReference type="Gene3D" id="3.30.200.20">
    <property type="entry name" value="Phosphorylase Kinase, domain 1"/>
    <property type="match status" value="1"/>
</dbReference>
<evidence type="ECO:0000259" key="10">
    <source>
        <dbReference type="PROSITE" id="PS50110"/>
    </source>
</evidence>
<evidence type="ECO:0000256" key="4">
    <source>
        <dbReference type="ARBA" id="ARBA00022777"/>
    </source>
</evidence>
<keyword evidence="13" id="KW-1185">Reference proteome</keyword>
<dbReference type="PATRIC" id="fig|52.7.peg.1378"/>
<feature type="modified residue" description="4-aspartylphosphate" evidence="6">
    <location>
        <position position="336"/>
    </location>
</feature>
<dbReference type="CDD" id="cd07302">
    <property type="entry name" value="CHD"/>
    <property type="match status" value="1"/>
</dbReference>
<dbReference type="GO" id="GO:0009190">
    <property type="term" value="P:cyclic nucleotide biosynthetic process"/>
    <property type="evidence" value="ECO:0007669"/>
    <property type="project" value="InterPro"/>
</dbReference>
<dbReference type="Gene3D" id="1.10.510.10">
    <property type="entry name" value="Transferase(Phosphotransferase) domain 1"/>
    <property type="match status" value="1"/>
</dbReference>
<keyword evidence="2 12" id="KW-0808">Transferase</keyword>
<feature type="coiled-coil region" evidence="7">
    <location>
        <begin position="390"/>
        <end position="417"/>
    </location>
</feature>
<evidence type="ECO:0000256" key="3">
    <source>
        <dbReference type="ARBA" id="ARBA00022741"/>
    </source>
</evidence>
<dbReference type="CDD" id="cd17536">
    <property type="entry name" value="REC_YesN-like"/>
    <property type="match status" value="1"/>
</dbReference>
<feature type="domain" description="Protein kinase" evidence="9">
    <location>
        <begin position="9"/>
        <end position="279"/>
    </location>
</feature>
<organism evidence="12 13">
    <name type="scientific">Chondromyces crocatus</name>
    <dbReference type="NCBI Taxonomy" id="52"/>
    <lineage>
        <taxon>Bacteria</taxon>
        <taxon>Pseudomonadati</taxon>
        <taxon>Myxococcota</taxon>
        <taxon>Polyangia</taxon>
        <taxon>Polyangiales</taxon>
        <taxon>Polyangiaceae</taxon>
        <taxon>Chondromyces</taxon>
    </lineage>
</organism>
<dbReference type="EC" id="2.7.11.1" evidence="12"/>
<dbReference type="InterPro" id="IPR011006">
    <property type="entry name" value="CheY-like_superfamily"/>
</dbReference>
<proteinExistence type="predicted"/>
<protein>
    <submittedName>
        <fullName evidence="12">Protein kinase</fullName>
        <ecNumber evidence="12">2.7.11.1</ecNumber>
    </submittedName>
</protein>
<dbReference type="SMART" id="SM00220">
    <property type="entry name" value="S_TKc"/>
    <property type="match status" value="1"/>
</dbReference>
<evidence type="ECO:0000256" key="6">
    <source>
        <dbReference type="PROSITE-ProRule" id="PRU00169"/>
    </source>
</evidence>
<dbReference type="STRING" id="52.CMC5_012950"/>
<feature type="compositionally biased region" description="Polar residues" evidence="8">
    <location>
        <begin position="655"/>
        <end position="666"/>
    </location>
</feature>
<dbReference type="PROSITE" id="PS50011">
    <property type="entry name" value="PROTEIN_KINASE_DOM"/>
    <property type="match status" value="1"/>
</dbReference>
<evidence type="ECO:0000259" key="9">
    <source>
        <dbReference type="PROSITE" id="PS50011"/>
    </source>
</evidence>
<dbReference type="PROSITE" id="PS00108">
    <property type="entry name" value="PROTEIN_KINASE_ST"/>
    <property type="match status" value="1"/>
</dbReference>
<keyword evidence="3" id="KW-0547">Nucleotide-binding</keyword>
<dbReference type="SMART" id="SM00044">
    <property type="entry name" value="CYCc"/>
    <property type="match status" value="1"/>
</dbReference>
<dbReference type="GO" id="GO:0005524">
    <property type="term" value="F:ATP binding"/>
    <property type="evidence" value="ECO:0007669"/>
    <property type="project" value="UniProtKB-KW"/>
</dbReference>
<evidence type="ECO:0000313" key="13">
    <source>
        <dbReference type="Proteomes" id="UP000067626"/>
    </source>
</evidence>